<name>A0A8D8W834_9HEMI</name>
<feature type="compositionally biased region" description="Polar residues" evidence="1">
    <location>
        <begin position="128"/>
        <end position="147"/>
    </location>
</feature>
<evidence type="ECO:0000313" key="2">
    <source>
        <dbReference type="EMBL" id="CAG6648259.1"/>
    </source>
</evidence>
<feature type="region of interest" description="Disordered" evidence="1">
    <location>
        <begin position="80"/>
        <end position="99"/>
    </location>
</feature>
<feature type="compositionally biased region" description="Polar residues" evidence="1">
    <location>
        <begin position="185"/>
        <end position="202"/>
    </location>
</feature>
<protein>
    <submittedName>
        <fullName evidence="2">Uncharacterized protein</fullName>
    </submittedName>
</protein>
<dbReference type="AlphaFoldDB" id="A0A8D8W834"/>
<dbReference type="EMBL" id="HBUF01150993">
    <property type="protein sequence ID" value="CAG6648259.1"/>
    <property type="molecule type" value="Transcribed_RNA"/>
</dbReference>
<evidence type="ECO:0000256" key="1">
    <source>
        <dbReference type="SAM" id="MobiDB-lite"/>
    </source>
</evidence>
<organism evidence="2">
    <name type="scientific">Cacopsylla melanoneura</name>
    <dbReference type="NCBI Taxonomy" id="428564"/>
    <lineage>
        <taxon>Eukaryota</taxon>
        <taxon>Metazoa</taxon>
        <taxon>Ecdysozoa</taxon>
        <taxon>Arthropoda</taxon>
        <taxon>Hexapoda</taxon>
        <taxon>Insecta</taxon>
        <taxon>Pterygota</taxon>
        <taxon>Neoptera</taxon>
        <taxon>Paraneoptera</taxon>
        <taxon>Hemiptera</taxon>
        <taxon>Sternorrhyncha</taxon>
        <taxon>Psylloidea</taxon>
        <taxon>Psyllidae</taxon>
        <taxon>Psyllinae</taxon>
        <taxon>Cacopsylla</taxon>
    </lineage>
</organism>
<proteinExistence type="predicted"/>
<sequence length="237" mass="26376">MLTHQIFLFYELLHKNPTSIDSNFSLHILSCFSSIRSFSIDHFVTKHKPVYIIRMRFKARYHTVCITFIVVLQLCQGGDPEEEHPQDLLSHDNPQNVIADENLPPEFATLPSSDNPDELNKANKPKKTTTCATDDSGPSDSVVTLSDSGDVPPLKKKTKTTSPDPYGLDNFGDPPLDIPAKKKNVTTTESDGSSAESFLTPTDTEDAPLPKKGGEKKNWGVFILFLIFLFKHPVCCI</sequence>
<feature type="region of interest" description="Disordered" evidence="1">
    <location>
        <begin position="104"/>
        <end position="213"/>
    </location>
</feature>
<reference evidence="2" key="1">
    <citation type="submission" date="2021-05" db="EMBL/GenBank/DDBJ databases">
        <authorList>
            <person name="Alioto T."/>
            <person name="Alioto T."/>
            <person name="Gomez Garrido J."/>
        </authorList>
    </citation>
    <scope>NUCLEOTIDE SEQUENCE</scope>
</reference>
<accession>A0A8D8W834</accession>